<feature type="domain" description="CHAT" evidence="4">
    <location>
        <begin position="658"/>
        <end position="974"/>
    </location>
</feature>
<keyword evidence="1" id="KW-0677">Repeat</keyword>
<protein>
    <submittedName>
        <fullName evidence="5">CHAT domain-containing protein</fullName>
    </submittedName>
</protein>
<dbReference type="Proteomes" id="UP001267638">
    <property type="component" value="Unassembled WGS sequence"/>
</dbReference>
<dbReference type="Gene3D" id="1.25.40.10">
    <property type="entry name" value="Tetratricopeptide repeat domain"/>
    <property type="match status" value="2"/>
</dbReference>
<reference evidence="5 6" key="1">
    <citation type="submission" date="2023-07" db="EMBL/GenBank/DDBJ databases">
        <title>Sorghum-associated microbial communities from plants grown in Nebraska, USA.</title>
        <authorList>
            <person name="Schachtman D."/>
        </authorList>
    </citation>
    <scope>NUCLEOTIDE SEQUENCE [LARGE SCALE GENOMIC DNA]</scope>
    <source>
        <strain evidence="5 6">4256</strain>
    </source>
</reference>
<name>A0ABU1WW33_SPHXE</name>
<evidence type="ECO:0000256" key="2">
    <source>
        <dbReference type="ARBA" id="ARBA00022803"/>
    </source>
</evidence>
<dbReference type="InterPro" id="IPR024983">
    <property type="entry name" value="CHAT_dom"/>
</dbReference>
<evidence type="ECO:0000259" key="4">
    <source>
        <dbReference type="Pfam" id="PF12770"/>
    </source>
</evidence>
<proteinExistence type="predicted"/>
<sequence>MGLSTRAIIMLMALASPPVFAAPDAMRGFQRDDARYANLRAMETRGTALFENDDFDKAMGPATRDVWHQLVAAASRVKVNGLPHPLAAVATINLASMDQIEGKNPQALAMAEKGLAMLAPFRDAYPIPWMQGLSIKGYIQSINGDVATGAQTLAEGSAYADRHFAQVDPKTLDKSDYMLKSNIAFSLAQAYSRLGRNSDAVEAQKRSMDARITGLGPHDPDTVASYYTYAQMLLRADRNAEAERYARQAVEVATAHIDTKHPSYARALEMLGILLSRTGRRVESLAYLQRAIAIKRETVGTKSLYFHYGLNNLGAILLPLERYADAEPLYIEAEKGFRAVEGEASPQAARALAFLGLIDQASGRPDEAATKLETALARVRAATTQDRDMGQRVYPHLIPVLLDLQQQDKAAAAARDYAAETAALDNSPAFALANAAMMQRWADGDPSRTAAAAQLAALLRDEQNLRDDGELADEQRAALDSILAIAADSQDAALALDAMAILAGSKIAQANRLVTERLVSDPALGERVRALQDKVRALQTADRALLRALATAGDVTATRSARDRLDAEVNGLRAAISRDYPRWAEARGGVKPDLAQVQAGLGKDEALLAVTPAFGHVYLLAISRTGARVERAAMSRAAMVALVDRLRATMTPGGMDLPAAHALYGQIFTPAILATLGKAHVLRIVPTGAFASLPFALLPERPVAAVDRDTPWLIRRYALAVQPSFAMEADKRPMQVAASRFLGVGAPMPFPAVANATPAPTLMAANQYFRGSAADDEALSHLPPLPGSADEVRGVASRYGAQGATLMLGEAASESALRALDLSTYGVILFATHGLVSGQMEGVTEPALVLSPPAPGATGEDGLLTASEVAAMRIGADWVILSACNTAAGDSAQAPAYSGLAQAFRYAGAGSLLVSHWPVRDDASAFVTLETVKGAERGLPRAVALQRAMLKLMRSSRPGAAQPYIWAPFILVGR</sequence>
<evidence type="ECO:0000313" key="6">
    <source>
        <dbReference type="Proteomes" id="UP001267638"/>
    </source>
</evidence>
<comment type="caution">
    <text evidence="5">The sequence shown here is derived from an EMBL/GenBank/DDBJ whole genome shotgun (WGS) entry which is preliminary data.</text>
</comment>
<dbReference type="PANTHER" id="PTHR45641:SF19">
    <property type="entry name" value="NEPHROCYSTIN-3"/>
    <property type="match status" value="1"/>
</dbReference>
<evidence type="ECO:0000256" key="3">
    <source>
        <dbReference type="SAM" id="SignalP"/>
    </source>
</evidence>
<organism evidence="5 6">
    <name type="scientific">Sphingobium xenophagum</name>
    <dbReference type="NCBI Taxonomy" id="121428"/>
    <lineage>
        <taxon>Bacteria</taxon>
        <taxon>Pseudomonadati</taxon>
        <taxon>Pseudomonadota</taxon>
        <taxon>Alphaproteobacteria</taxon>
        <taxon>Sphingomonadales</taxon>
        <taxon>Sphingomonadaceae</taxon>
        <taxon>Sphingobium</taxon>
    </lineage>
</organism>
<keyword evidence="2" id="KW-0802">TPR repeat</keyword>
<accession>A0ABU1WW33</accession>
<dbReference type="RefSeq" id="WP_310221411.1">
    <property type="nucleotide sequence ID" value="NZ_JAVDWV010000001.1"/>
</dbReference>
<dbReference type="Pfam" id="PF13374">
    <property type="entry name" value="TPR_10"/>
    <property type="match status" value="1"/>
</dbReference>
<dbReference type="InterPro" id="IPR011990">
    <property type="entry name" value="TPR-like_helical_dom_sf"/>
</dbReference>
<dbReference type="Pfam" id="PF12770">
    <property type="entry name" value="CHAT"/>
    <property type="match status" value="1"/>
</dbReference>
<dbReference type="EMBL" id="JAVDWV010000001">
    <property type="protein sequence ID" value="MDR7153505.1"/>
    <property type="molecule type" value="Genomic_DNA"/>
</dbReference>
<dbReference type="SUPFAM" id="SSF48452">
    <property type="entry name" value="TPR-like"/>
    <property type="match status" value="2"/>
</dbReference>
<dbReference type="SMART" id="SM00028">
    <property type="entry name" value="TPR"/>
    <property type="match status" value="4"/>
</dbReference>
<dbReference type="InterPro" id="IPR019734">
    <property type="entry name" value="TPR_rpt"/>
</dbReference>
<keyword evidence="6" id="KW-1185">Reference proteome</keyword>
<keyword evidence="3" id="KW-0732">Signal</keyword>
<feature type="chain" id="PRO_5046982806" evidence="3">
    <location>
        <begin position="22"/>
        <end position="974"/>
    </location>
</feature>
<dbReference type="Pfam" id="PF13424">
    <property type="entry name" value="TPR_12"/>
    <property type="match status" value="2"/>
</dbReference>
<gene>
    <name evidence="5" type="ORF">J2W40_000299</name>
</gene>
<evidence type="ECO:0000256" key="1">
    <source>
        <dbReference type="ARBA" id="ARBA00022737"/>
    </source>
</evidence>
<dbReference type="PANTHER" id="PTHR45641">
    <property type="entry name" value="TETRATRICOPEPTIDE REPEAT PROTEIN (AFU_ORTHOLOGUE AFUA_6G03870)"/>
    <property type="match status" value="1"/>
</dbReference>
<feature type="signal peptide" evidence="3">
    <location>
        <begin position="1"/>
        <end position="21"/>
    </location>
</feature>
<evidence type="ECO:0000313" key="5">
    <source>
        <dbReference type="EMBL" id="MDR7153505.1"/>
    </source>
</evidence>